<feature type="domain" description="Mnd1 HTH" evidence="7">
    <location>
        <begin position="15"/>
        <end position="74"/>
    </location>
</feature>
<dbReference type="InParanoid" id="A0A1Y2AJE2"/>
<dbReference type="InterPro" id="IPR005647">
    <property type="entry name" value="Mnd1"/>
</dbReference>
<keyword evidence="3 6" id="KW-0175">Coiled coil</keyword>
<feature type="domain" description="Leucine zipper with capping helix" evidence="8">
    <location>
        <begin position="150"/>
        <end position="201"/>
    </location>
</feature>
<evidence type="ECO:0000259" key="8">
    <source>
        <dbReference type="Pfam" id="PF18517"/>
    </source>
</evidence>
<evidence type="ECO:0000256" key="6">
    <source>
        <dbReference type="SAM" id="Coils"/>
    </source>
</evidence>
<dbReference type="PIRSF" id="PIRSF026991">
    <property type="entry name" value="Mnd1"/>
    <property type="match status" value="1"/>
</dbReference>
<evidence type="ECO:0000259" key="7">
    <source>
        <dbReference type="Pfam" id="PF03962"/>
    </source>
</evidence>
<name>A0A1Y2AJE2_9TREE</name>
<evidence type="ECO:0000313" key="10">
    <source>
        <dbReference type="Proteomes" id="UP000193986"/>
    </source>
</evidence>
<comment type="subcellular location">
    <subcellularLocation>
        <location evidence="1 5">Nucleus</location>
    </subcellularLocation>
</comment>
<dbReference type="STRING" id="71784.A0A1Y2AJE2"/>
<dbReference type="GO" id="GO:0003690">
    <property type="term" value="F:double-stranded DNA binding"/>
    <property type="evidence" value="ECO:0007669"/>
    <property type="project" value="InterPro"/>
</dbReference>
<proteinExistence type="inferred from homology"/>
<protein>
    <recommendedName>
        <fullName evidence="5">Meiotic nuclear division protein 1</fullName>
    </recommendedName>
</protein>
<organism evidence="9 10">
    <name type="scientific">Naematelia encephala</name>
    <dbReference type="NCBI Taxonomy" id="71784"/>
    <lineage>
        <taxon>Eukaryota</taxon>
        <taxon>Fungi</taxon>
        <taxon>Dikarya</taxon>
        <taxon>Basidiomycota</taxon>
        <taxon>Agaricomycotina</taxon>
        <taxon>Tremellomycetes</taxon>
        <taxon>Tremellales</taxon>
        <taxon>Naemateliaceae</taxon>
        <taxon>Naematelia</taxon>
    </lineage>
</organism>
<keyword evidence="10" id="KW-1185">Reference proteome</keyword>
<evidence type="ECO:0000256" key="2">
    <source>
        <dbReference type="ARBA" id="ARBA00005981"/>
    </source>
</evidence>
<comment type="caution">
    <text evidence="9">The sequence shown here is derived from an EMBL/GenBank/DDBJ whole genome shotgun (WGS) entry which is preliminary data.</text>
</comment>
<keyword evidence="4 5" id="KW-0539">Nucleus</keyword>
<dbReference type="Pfam" id="PF18517">
    <property type="entry name" value="LZ3wCH"/>
    <property type="match status" value="1"/>
</dbReference>
<accession>A0A1Y2AJE2</accession>
<dbReference type="GO" id="GO:0005634">
    <property type="term" value="C:nucleus"/>
    <property type="evidence" value="ECO:0007669"/>
    <property type="project" value="UniProtKB-SubCell"/>
</dbReference>
<dbReference type="GO" id="GO:0007131">
    <property type="term" value="P:reciprocal meiotic recombination"/>
    <property type="evidence" value="ECO:0007669"/>
    <property type="project" value="InterPro"/>
</dbReference>
<reference evidence="9 10" key="1">
    <citation type="submission" date="2016-07" db="EMBL/GenBank/DDBJ databases">
        <title>Pervasive Adenine N6-methylation of Active Genes in Fungi.</title>
        <authorList>
            <consortium name="DOE Joint Genome Institute"/>
            <person name="Mondo S.J."/>
            <person name="Dannebaum R.O."/>
            <person name="Kuo R.C."/>
            <person name="Labutti K."/>
            <person name="Haridas S."/>
            <person name="Kuo A."/>
            <person name="Salamov A."/>
            <person name="Ahrendt S.R."/>
            <person name="Lipzen A."/>
            <person name="Sullivan W."/>
            <person name="Andreopoulos W.B."/>
            <person name="Clum A."/>
            <person name="Lindquist E."/>
            <person name="Daum C."/>
            <person name="Ramamoorthy G.K."/>
            <person name="Gryganskyi A."/>
            <person name="Culley D."/>
            <person name="Magnuson J.K."/>
            <person name="James T.Y."/>
            <person name="O'Malley M.A."/>
            <person name="Stajich J.E."/>
            <person name="Spatafora J.W."/>
            <person name="Visel A."/>
            <person name="Grigoriev I.V."/>
        </authorList>
    </citation>
    <scope>NUCLEOTIDE SEQUENCE [LARGE SCALE GENOMIC DNA]</scope>
    <source>
        <strain evidence="9 10">68-887.2</strain>
    </source>
</reference>
<gene>
    <name evidence="9" type="ORF">BCR39DRAFT_372605</name>
</gene>
<evidence type="ECO:0000313" key="9">
    <source>
        <dbReference type="EMBL" id="ORY22693.1"/>
    </source>
</evidence>
<evidence type="ECO:0000256" key="5">
    <source>
        <dbReference type="PIRNR" id="PIRNR026991"/>
    </source>
</evidence>
<dbReference type="OrthoDB" id="273345at2759"/>
<evidence type="ECO:0000256" key="1">
    <source>
        <dbReference type="ARBA" id="ARBA00004123"/>
    </source>
</evidence>
<dbReference type="InterPro" id="IPR040453">
    <property type="entry name" value="Mnd1_HTH"/>
</dbReference>
<evidence type="ECO:0000256" key="3">
    <source>
        <dbReference type="ARBA" id="ARBA00023054"/>
    </source>
</evidence>
<dbReference type="FunCoup" id="A0A1Y2AJE2">
    <property type="interactions" value="75"/>
</dbReference>
<dbReference type="EMBL" id="MCFC01000089">
    <property type="protein sequence ID" value="ORY22693.1"/>
    <property type="molecule type" value="Genomic_DNA"/>
</dbReference>
<dbReference type="Proteomes" id="UP000193986">
    <property type="component" value="Unassembled WGS sequence"/>
</dbReference>
<comment type="function">
    <text evidence="5">Required for proper homologous chromosome pairing and efficient cross-over and intragenic recombination during meiosis.</text>
</comment>
<dbReference type="Pfam" id="PF03962">
    <property type="entry name" value="Mnd1"/>
    <property type="match status" value="1"/>
</dbReference>
<evidence type="ECO:0000256" key="4">
    <source>
        <dbReference type="ARBA" id="ARBA00023242"/>
    </source>
</evidence>
<comment type="similarity">
    <text evidence="2 5">Belongs to the MND1 family.</text>
</comment>
<dbReference type="InterPro" id="IPR040661">
    <property type="entry name" value="LZ3wCH"/>
</dbReference>
<dbReference type="AlphaFoldDB" id="A0A1Y2AJE2"/>
<sequence>MSKRGLSVEEKKTKMLEIFHDTSEFYTMKELEKLGPKLKGVVQQTVKEIVDDLVSDDLVCFDKIGTSNYYWSFPSTAGATKQAALSKVQQELQSVNAKIEETSEALEKAESGREDTAERRKLLVALSAVQAESTALKDELAAFGAADPIRYERKKAATQVCKDAAYRWTDNTMILLGFATTLGAEEDQMRAMLGMSEDWDDLK</sequence>
<feature type="coiled-coil region" evidence="6">
    <location>
        <begin position="85"/>
        <end position="119"/>
    </location>
</feature>